<comment type="caution">
    <text evidence="2">The sequence shown here is derived from an EMBL/GenBank/DDBJ whole genome shotgun (WGS) entry which is preliminary data.</text>
</comment>
<feature type="transmembrane region" description="Helical" evidence="1">
    <location>
        <begin position="12"/>
        <end position="30"/>
    </location>
</feature>
<protein>
    <recommendedName>
        <fullName evidence="4">Phage abortive infection protein</fullName>
    </recommendedName>
</protein>
<feature type="transmembrane region" description="Helical" evidence="1">
    <location>
        <begin position="50"/>
        <end position="74"/>
    </location>
</feature>
<dbReference type="EMBL" id="BAAAGG010000022">
    <property type="protein sequence ID" value="GAA0762863.1"/>
    <property type="molecule type" value="Genomic_DNA"/>
</dbReference>
<evidence type="ECO:0008006" key="4">
    <source>
        <dbReference type="Google" id="ProtNLM"/>
    </source>
</evidence>
<evidence type="ECO:0000313" key="2">
    <source>
        <dbReference type="EMBL" id="GAA0762863.1"/>
    </source>
</evidence>
<reference evidence="3" key="1">
    <citation type="journal article" date="2019" name="Int. J. Syst. Evol. Microbiol.">
        <title>The Global Catalogue of Microorganisms (GCM) 10K type strain sequencing project: providing services to taxonomists for standard genome sequencing and annotation.</title>
        <authorList>
            <consortium name="The Broad Institute Genomics Platform"/>
            <consortium name="The Broad Institute Genome Sequencing Center for Infectious Disease"/>
            <person name="Wu L."/>
            <person name="Ma J."/>
        </authorList>
    </citation>
    <scope>NUCLEOTIDE SEQUENCE [LARGE SCALE GENOMIC DNA]</scope>
    <source>
        <strain evidence="3">JCM 16231</strain>
    </source>
</reference>
<name>A0ABP3VQB2_9FLAO</name>
<organism evidence="2 3">
    <name type="scientific">Psychroflexus lacisalsi</name>
    <dbReference type="NCBI Taxonomy" id="503928"/>
    <lineage>
        <taxon>Bacteria</taxon>
        <taxon>Pseudomonadati</taxon>
        <taxon>Bacteroidota</taxon>
        <taxon>Flavobacteriia</taxon>
        <taxon>Flavobacteriales</taxon>
        <taxon>Flavobacteriaceae</taxon>
        <taxon>Psychroflexus</taxon>
    </lineage>
</organism>
<dbReference type="Proteomes" id="UP001500185">
    <property type="component" value="Unassembled WGS sequence"/>
</dbReference>
<keyword evidence="1" id="KW-0812">Transmembrane</keyword>
<keyword evidence="1" id="KW-1133">Transmembrane helix</keyword>
<gene>
    <name evidence="2" type="ORF">GCM10009433_23620</name>
</gene>
<evidence type="ECO:0000256" key="1">
    <source>
        <dbReference type="SAM" id="Phobius"/>
    </source>
</evidence>
<proteinExistence type="predicted"/>
<accession>A0ABP3VQB2</accession>
<sequence length="356" mass="42904">MKSILLYKRVIKFLFFAIIGFLIFITSQAINETDNWEPFNIDFDSRNHIILAYGSLLGGILAFLSILFVLYQVYEQREQIITEKQELENEKLIDLKDRLLLLTNYLKTLEKDILSHGERMEAFFNAEKENPSEMNTMYFNTNKNFERVIEMDILSNFKAFQAFYSKDEENWQKHFVDLYEITDFYNEAFKELKKKYELHIDDKVKTMKSISLDMRNLLDSNSRLVDRYMEEHGKEEYLDFPWSNLMNKYTYAHYTYINEIKEEDETPNFRHISDNLLLKLIDQAMILRKDIGYDNKGSRNIIELASTIRKEIWQVEEYSKQYAENLEEFFDDYFCFDNNNLNELKSIKLKIERKIE</sequence>
<keyword evidence="1" id="KW-0472">Membrane</keyword>
<keyword evidence="3" id="KW-1185">Reference proteome</keyword>
<dbReference type="RefSeq" id="WP_224454549.1">
    <property type="nucleotide sequence ID" value="NZ_BAAAGG010000022.1"/>
</dbReference>
<evidence type="ECO:0000313" key="3">
    <source>
        <dbReference type="Proteomes" id="UP001500185"/>
    </source>
</evidence>